<protein>
    <submittedName>
        <fullName evidence="3">Isoquinoline 1-oxidoreductase, beta subunit</fullName>
    </submittedName>
</protein>
<name>A0A1M6ZPJ7_PSETH</name>
<dbReference type="PANTHER" id="PTHR47495">
    <property type="entry name" value="ALDEHYDE DEHYDROGENASE"/>
    <property type="match status" value="1"/>
</dbReference>
<keyword evidence="1" id="KW-0472">Membrane</keyword>
<feature type="transmembrane region" description="Helical" evidence="1">
    <location>
        <begin position="50"/>
        <end position="67"/>
    </location>
</feature>
<dbReference type="OrthoDB" id="9767994at2"/>
<dbReference type="InterPro" id="IPR036856">
    <property type="entry name" value="Ald_Oxase/Xan_DH_a/b_sf"/>
</dbReference>
<evidence type="ECO:0000256" key="1">
    <source>
        <dbReference type="SAM" id="Phobius"/>
    </source>
</evidence>
<dbReference type="SMART" id="SM01008">
    <property type="entry name" value="Ald_Xan_dh_C"/>
    <property type="match status" value="1"/>
</dbReference>
<dbReference type="Proteomes" id="UP000184363">
    <property type="component" value="Unassembled WGS sequence"/>
</dbReference>
<dbReference type="Pfam" id="PF02738">
    <property type="entry name" value="MoCoBD_1"/>
    <property type="match status" value="1"/>
</dbReference>
<dbReference type="Gene3D" id="3.90.1170.50">
    <property type="entry name" value="Aldehyde oxidase/xanthine dehydrogenase, a/b hammerhead"/>
    <property type="match status" value="1"/>
</dbReference>
<gene>
    <name evidence="3" type="ORF">SAMN05443637_12496</name>
</gene>
<dbReference type="InterPro" id="IPR037165">
    <property type="entry name" value="AldOxase/xan_DH_Mopterin-bd_sf"/>
</dbReference>
<evidence type="ECO:0000259" key="2">
    <source>
        <dbReference type="SMART" id="SM01008"/>
    </source>
</evidence>
<dbReference type="AlphaFoldDB" id="A0A1M6ZPJ7"/>
<dbReference type="STRING" id="1848.SAMN05443637_12496"/>
<sequence length="806" mass="86495">MPAHRAATRRDISRADSAAAEAAHTAEARAEAATRNARSLLRRDTGRRKFLGYLVAAPTLVVAAELTRQSVFGAPTANALGLPSPPQTPEVYDLLDALRDSMRPTAHLVRVEVRKDGTVHFALPRSDNGQGIITSTKMIIAEEMDLELDQVDVTLADARPELMFNQITGGSSTTFTTYTAIRVAAAIARGRLLDAAAALLEQDKGTLTSRAGLITGLNGRSLPFGELTEAAASPVDEVVEVVLKDRKDFRVIGTPQTKTDARDIVTGRKKFTTDLKIPGALPTIICRAPDLNGTPAGIDNLDEVRSMPGVTDVAVVPTGIAVRAKTFGQCIEAARAMQVRWKAGTVAGEDDESILAKLRRAELPLAVPAVAGDVLERSFTFYFRSNSALETNCAIADVRDGKAEIWAPLKNPIVAQQDIAKRLGLPSSAVTVHVVQGGGSFGRRLFHDAALEAAQVSKAMGKPVKLMWTRADDSRQGRVHPMATSRVRAVVAADSVLSFEQRHTSVATDFGHGFGEAVTSAAAKAPGGQLGVAATIFELTQVTPYDFGVSTRLLNEVEFGFNTGSMRNVYSPDVATARELMVDQIAAKLGKDPYEFRTATVKYDRWRAVLDRAAEEANWGKSMPAGTAQGIAMHIEYKGASACVVEIDCRDETVNRPIREGVTGPRVTRVTFVVDVGLVINPRGVEAQMMGGINDALAMTLTSSLHLVDGHFVEASWDNYFYTRQWNTPPEMNIVVIEDSPSDEPGGAGEFGVAATCGAVACAYARATGKVPDYFPINHKDPFPFEPKPLVPPIPPAPTNGLDFIY</sequence>
<evidence type="ECO:0000313" key="4">
    <source>
        <dbReference type="Proteomes" id="UP000184363"/>
    </source>
</evidence>
<evidence type="ECO:0000313" key="3">
    <source>
        <dbReference type="EMBL" id="SHL32392.1"/>
    </source>
</evidence>
<dbReference type="PANTHER" id="PTHR47495:SF1">
    <property type="entry name" value="BLL3820 PROTEIN"/>
    <property type="match status" value="1"/>
</dbReference>
<dbReference type="InterPro" id="IPR000674">
    <property type="entry name" value="Ald_Oxase/Xan_DH_a/b"/>
</dbReference>
<organism evidence="3 4">
    <name type="scientific">Pseudonocardia thermophila</name>
    <dbReference type="NCBI Taxonomy" id="1848"/>
    <lineage>
        <taxon>Bacteria</taxon>
        <taxon>Bacillati</taxon>
        <taxon>Actinomycetota</taxon>
        <taxon>Actinomycetes</taxon>
        <taxon>Pseudonocardiales</taxon>
        <taxon>Pseudonocardiaceae</taxon>
        <taxon>Pseudonocardia</taxon>
    </lineage>
</organism>
<dbReference type="InterPro" id="IPR008274">
    <property type="entry name" value="AldOxase/xan_DH_MoCoBD1"/>
</dbReference>
<dbReference type="SUPFAM" id="SSF56003">
    <property type="entry name" value="Molybdenum cofactor-binding domain"/>
    <property type="match status" value="2"/>
</dbReference>
<keyword evidence="4" id="KW-1185">Reference proteome</keyword>
<proteinExistence type="predicted"/>
<keyword evidence="1" id="KW-0812">Transmembrane</keyword>
<dbReference type="InterPro" id="IPR012368">
    <property type="entry name" value="OxRdtase_Mopterin-bd_su_IorB"/>
</dbReference>
<dbReference type="EMBL" id="FRAP01000024">
    <property type="protein sequence ID" value="SHL32392.1"/>
    <property type="molecule type" value="Genomic_DNA"/>
</dbReference>
<reference evidence="3 4" key="1">
    <citation type="submission" date="2016-11" db="EMBL/GenBank/DDBJ databases">
        <authorList>
            <person name="Jaros S."/>
            <person name="Januszkiewicz K."/>
            <person name="Wedrychowicz H."/>
        </authorList>
    </citation>
    <scope>NUCLEOTIDE SEQUENCE [LARGE SCALE GENOMIC DNA]</scope>
    <source>
        <strain evidence="3 4">DSM 43832</strain>
    </source>
</reference>
<dbReference type="InterPro" id="IPR046867">
    <property type="entry name" value="AldOxase/xan_DH_MoCoBD2"/>
</dbReference>
<feature type="domain" description="Aldehyde oxidase/xanthine dehydrogenase a/b hammerhead" evidence="2">
    <location>
        <begin position="266"/>
        <end position="345"/>
    </location>
</feature>
<dbReference type="Pfam" id="PF20256">
    <property type="entry name" value="MoCoBD_2"/>
    <property type="match status" value="2"/>
</dbReference>
<dbReference type="Gene3D" id="3.30.365.10">
    <property type="entry name" value="Aldehyde oxidase/xanthine dehydrogenase, molybdopterin binding domain"/>
    <property type="match status" value="4"/>
</dbReference>
<dbReference type="SUPFAM" id="SSF54665">
    <property type="entry name" value="CO dehydrogenase molybdoprotein N-domain-like"/>
    <property type="match status" value="1"/>
</dbReference>
<dbReference type="PIRSF" id="PIRSF036389">
    <property type="entry name" value="IOR_B"/>
    <property type="match status" value="1"/>
</dbReference>
<dbReference type="RefSeq" id="WP_084755853.1">
    <property type="nucleotide sequence ID" value="NZ_FRAP01000024.1"/>
</dbReference>
<keyword evidence="1" id="KW-1133">Transmembrane helix</keyword>
<dbReference type="InterPro" id="IPR052516">
    <property type="entry name" value="N-heterocyclic_Hydroxylase"/>
</dbReference>
<accession>A0A1M6ZPJ7</accession>
<dbReference type="GO" id="GO:0016491">
    <property type="term" value="F:oxidoreductase activity"/>
    <property type="evidence" value="ECO:0007669"/>
    <property type="project" value="InterPro"/>
</dbReference>